<dbReference type="Pfam" id="PF02361">
    <property type="entry name" value="CbiQ"/>
    <property type="match status" value="1"/>
</dbReference>
<reference evidence="8" key="1">
    <citation type="submission" date="2016-10" db="EMBL/GenBank/DDBJ databases">
        <authorList>
            <person name="Varghese N."/>
            <person name="Submissions S."/>
        </authorList>
    </citation>
    <scope>NUCLEOTIDE SEQUENCE [LARGE SCALE GENOMIC DNA]</scope>
    <source>
        <strain evidence="8">DSM 1551</strain>
    </source>
</reference>
<feature type="transmembrane region" description="Helical" evidence="6">
    <location>
        <begin position="27"/>
        <end position="53"/>
    </location>
</feature>
<dbReference type="EMBL" id="FOIN01000002">
    <property type="protein sequence ID" value="SET15527.1"/>
    <property type="molecule type" value="Genomic_DNA"/>
</dbReference>
<keyword evidence="4 6" id="KW-1133">Transmembrane helix</keyword>
<feature type="transmembrane region" description="Helical" evidence="6">
    <location>
        <begin position="73"/>
        <end position="94"/>
    </location>
</feature>
<dbReference type="InterPro" id="IPR051611">
    <property type="entry name" value="ECF_transporter_component"/>
</dbReference>
<evidence type="ECO:0000256" key="5">
    <source>
        <dbReference type="ARBA" id="ARBA00023136"/>
    </source>
</evidence>
<dbReference type="GeneID" id="78287432"/>
<keyword evidence="8" id="KW-1185">Reference proteome</keyword>
<sequence length="266" mass="29983">MDNMTFGKYIPIDSVIHRLDPRLKMGALLIFLIAIFFDSGFLGYGIMAIFVLISAIASNISIKHILKAIKPMLFMMLFLMIFNIFLIHTGEVVFRLGSLKIYSGALLQSAYIFIRLILIITMTTILTSSTKPLDLTLAIENLLNPLKRFGFPAHELAMMISIALRFIPDLLDEAKRIMKAQASRGVDFNEGKLSEKIKAIVSLIIPLFISAFQRAEDLANAMESRNYNPEATRTRYKSLCWRKYDTIALIFTVMVSGSVIALSIFI</sequence>
<dbReference type="GO" id="GO:0005886">
    <property type="term" value="C:plasma membrane"/>
    <property type="evidence" value="ECO:0007669"/>
    <property type="project" value="UniProtKB-ARBA"/>
</dbReference>
<evidence type="ECO:0000256" key="4">
    <source>
        <dbReference type="ARBA" id="ARBA00022989"/>
    </source>
</evidence>
<proteinExistence type="predicted"/>
<dbReference type="OrthoDB" id="8075495at2"/>
<keyword evidence="2" id="KW-1003">Cell membrane</keyword>
<gene>
    <name evidence="7" type="ORF">SAMN04489758_102126</name>
</gene>
<evidence type="ECO:0000256" key="6">
    <source>
        <dbReference type="SAM" id="Phobius"/>
    </source>
</evidence>
<feature type="transmembrane region" description="Helical" evidence="6">
    <location>
        <begin position="106"/>
        <end position="129"/>
    </location>
</feature>
<evidence type="ECO:0000256" key="2">
    <source>
        <dbReference type="ARBA" id="ARBA00022475"/>
    </source>
</evidence>
<evidence type="ECO:0000313" key="7">
    <source>
        <dbReference type="EMBL" id="SET15527.1"/>
    </source>
</evidence>
<comment type="subcellular location">
    <subcellularLocation>
        <location evidence="1">Membrane</location>
        <topology evidence="1">Multi-pass membrane protein</topology>
    </subcellularLocation>
</comment>
<dbReference type="CDD" id="cd16914">
    <property type="entry name" value="EcfT"/>
    <property type="match status" value="1"/>
</dbReference>
<feature type="transmembrane region" description="Helical" evidence="6">
    <location>
        <begin position="244"/>
        <end position="265"/>
    </location>
</feature>
<dbReference type="PANTHER" id="PTHR34857">
    <property type="entry name" value="SLL0384 PROTEIN"/>
    <property type="match status" value="1"/>
</dbReference>
<dbReference type="InterPro" id="IPR003339">
    <property type="entry name" value="ABC/ECF_trnsptr_transmembrane"/>
</dbReference>
<evidence type="ECO:0000256" key="1">
    <source>
        <dbReference type="ARBA" id="ARBA00004141"/>
    </source>
</evidence>
<dbReference type="RefSeq" id="WP_092351967.1">
    <property type="nucleotide sequence ID" value="NZ_FOIN01000002.1"/>
</dbReference>
<accession>A0A1I0C7K4</accession>
<dbReference type="AlphaFoldDB" id="A0A1I0C7K4"/>
<dbReference type="PANTHER" id="PTHR34857:SF2">
    <property type="entry name" value="SLL0384 PROTEIN"/>
    <property type="match status" value="1"/>
</dbReference>
<name>A0A1I0C7K4_9FIRM</name>
<protein>
    <submittedName>
        <fullName evidence="7">Energy-coupling factor transport system permease protein</fullName>
    </submittedName>
</protein>
<organism evidence="7 8">
    <name type="scientific">Thomasclavelia cocleata</name>
    <dbReference type="NCBI Taxonomy" id="69824"/>
    <lineage>
        <taxon>Bacteria</taxon>
        <taxon>Bacillati</taxon>
        <taxon>Bacillota</taxon>
        <taxon>Erysipelotrichia</taxon>
        <taxon>Erysipelotrichales</taxon>
        <taxon>Coprobacillaceae</taxon>
        <taxon>Thomasclavelia</taxon>
    </lineage>
</organism>
<dbReference type="Proteomes" id="UP000198558">
    <property type="component" value="Unassembled WGS sequence"/>
</dbReference>
<evidence type="ECO:0000313" key="8">
    <source>
        <dbReference type="Proteomes" id="UP000198558"/>
    </source>
</evidence>
<keyword evidence="5 6" id="KW-0472">Membrane</keyword>
<keyword evidence="3 6" id="KW-0812">Transmembrane</keyword>
<evidence type="ECO:0000256" key="3">
    <source>
        <dbReference type="ARBA" id="ARBA00022692"/>
    </source>
</evidence>